<evidence type="ECO:0000313" key="1">
    <source>
        <dbReference type="EMBL" id="KAG2561780.1"/>
    </source>
</evidence>
<gene>
    <name evidence="1" type="ORF">PVAP13_8KG275610</name>
</gene>
<evidence type="ECO:0000313" key="2">
    <source>
        <dbReference type="Proteomes" id="UP000823388"/>
    </source>
</evidence>
<dbReference type="AlphaFoldDB" id="A0A8T0PJJ9"/>
<accession>A0A8T0PJJ9</accession>
<reference evidence="1" key="1">
    <citation type="submission" date="2020-05" db="EMBL/GenBank/DDBJ databases">
        <title>WGS assembly of Panicum virgatum.</title>
        <authorList>
            <person name="Lovell J.T."/>
            <person name="Jenkins J."/>
            <person name="Shu S."/>
            <person name="Juenger T.E."/>
            <person name="Schmutz J."/>
        </authorList>
    </citation>
    <scope>NUCLEOTIDE SEQUENCE</scope>
    <source>
        <strain evidence="1">AP13</strain>
    </source>
</reference>
<organism evidence="1 2">
    <name type="scientific">Panicum virgatum</name>
    <name type="common">Blackwell switchgrass</name>
    <dbReference type="NCBI Taxonomy" id="38727"/>
    <lineage>
        <taxon>Eukaryota</taxon>
        <taxon>Viridiplantae</taxon>
        <taxon>Streptophyta</taxon>
        <taxon>Embryophyta</taxon>
        <taxon>Tracheophyta</taxon>
        <taxon>Spermatophyta</taxon>
        <taxon>Magnoliopsida</taxon>
        <taxon>Liliopsida</taxon>
        <taxon>Poales</taxon>
        <taxon>Poaceae</taxon>
        <taxon>PACMAD clade</taxon>
        <taxon>Panicoideae</taxon>
        <taxon>Panicodae</taxon>
        <taxon>Paniceae</taxon>
        <taxon>Panicinae</taxon>
        <taxon>Panicum</taxon>
        <taxon>Panicum sect. Hiantes</taxon>
    </lineage>
</organism>
<comment type="caution">
    <text evidence="1">The sequence shown here is derived from an EMBL/GenBank/DDBJ whole genome shotgun (WGS) entry which is preliminary data.</text>
</comment>
<keyword evidence="2" id="KW-1185">Reference proteome</keyword>
<sequence length="84" mass="9088">MEKGARAVEGSTRDAKAEVERELKRLPGVWCALEGWRDDDDDEAALTVAVAAQGRRLMGLERNSCALCSSALFGACLPRLFACC</sequence>
<protein>
    <submittedName>
        <fullName evidence="1">Uncharacterized protein</fullName>
    </submittedName>
</protein>
<dbReference type="Proteomes" id="UP000823388">
    <property type="component" value="Chromosome 8K"/>
</dbReference>
<dbReference type="EMBL" id="CM029051">
    <property type="protein sequence ID" value="KAG2561780.1"/>
    <property type="molecule type" value="Genomic_DNA"/>
</dbReference>
<proteinExistence type="predicted"/>
<name>A0A8T0PJJ9_PANVG</name>